<gene>
    <name evidence="2" type="ORF">H9945_10850</name>
</gene>
<dbReference type="SUPFAM" id="SSF53955">
    <property type="entry name" value="Lysozyme-like"/>
    <property type="match status" value="1"/>
</dbReference>
<proteinExistence type="predicted"/>
<comment type="caution">
    <text evidence="2">The sequence shown here is derived from an EMBL/GenBank/DDBJ whole genome shotgun (WGS) entry which is preliminary data.</text>
</comment>
<protein>
    <submittedName>
        <fullName evidence="2">Lytic transglycosylase domain-containing protein</fullName>
    </submittedName>
</protein>
<evidence type="ECO:0000259" key="1">
    <source>
        <dbReference type="Pfam" id="PF01464"/>
    </source>
</evidence>
<dbReference type="Gene3D" id="1.10.530.10">
    <property type="match status" value="1"/>
</dbReference>
<name>A0A9D2M818_9FIRM</name>
<evidence type="ECO:0000313" key="2">
    <source>
        <dbReference type="EMBL" id="HJB42982.1"/>
    </source>
</evidence>
<dbReference type="AlphaFoldDB" id="A0A9D2M818"/>
<dbReference type="InterPro" id="IPR023346">
    <property type="entry name" value="Lysozyme-like_dom_sf"/>
</dbReference>
<dbReference type="PANTHER" id="PTHR37423:SF2">
    <property type="entry name" value="MEMBRANE-BOUND LYTIC MUREIN TRANSGLYCOSYLASE C"/>
    <property type="match status" value="1"/>
</dbReference>
<dbReference type="Pfam" id="PF01464">
    <property type="entry name" value="SLT"/>
    <property type="match status" value="1"/>
</dbReference>
<dbReference type="InterPro" id="IPR008258">
    <property type="entry name" value="Transglycosylase_SLT_dom_1"/>
</dbReference>
<dbReference type="PANTHER" id="PTHR37423">
    <property type="entry name" value="SOLUBLE LYTIC MUREIN TRANSGLYCOSYLASE-RELATED"/>
    <property type="match status" value="1"/>
</dbReference>
<reference evidence="2" key="2">
    <citation type="submission" date="2021-04" db="EMBL/GenBank/DDBJ databases">
        <authorList>
            <person name="Gilroy R."/>
        </authorList>
    </citation>
    <scope>NUCLEOTIDE SEQUENCE</scope>
    <source>
        <strain evidence="2">ChiBcec8-13705</strain>
    </source>
</reference>
<reference evidence="2" key="1">
    <citation type="journal article" date="2021" name="PeerJ">
        <title>Extensive microbial diversity within the chicken gut microbiome revealed by metagenomics and culture.</title>
        <authorList>
            <person name="Gilroy R."/>
            <person name="Ravi A."/>
            <person name="Getino M."/>
            <person name="Pursley I."/>
            <person name="Horton D.L."/>
            <person name="Alikhan N.F."/>
            <person name="Baker D."/>
            <person name="Gharbi K."/>
            <person name="Hall N."/>
            <person name="Watson M."/>
            <person name="Adriaenssens E.M."/>
            <person name="Foster-Nyarko E."/>
            <person name="Jarju S."/>
            <person name="Secka A."/>
            <person name="Antonio M."/>
            <person name="Oren A."/>
            <person name="Chaudhuri R.R."/>
            <person name="La Ragione R."/>
            <person name="Hildebrand F."/>
            <person name="Pallen M.J."/>
        </authorList>
    </citation>
    <scope>NUCLEOTIDE SEQUENCE</scope>
    <source>
        <strain evidence="2">ChiBcec8-13705</strain>
    </source>
</reference>
<dbReference type="Proteomes" id="UP000886803">
    <property type="component" value="Unassembled WGS sequence"/>
</dbReference>
<dbReference type="CDD" id="cd16896">
    <property type="entry name" value="LT_Slt70-like"/>
    <property type="match status" value="1"/>
</dbReference>
<evidence type="ECO:0000313" key="3">
    <source>
        <dbReference type="Proteomes" id="UP000886803"/>
    </source>
</evidence>
<organism evidence="2 3">
    <name type="scientific">Candidatus Gemmiger avicola</name>
    <dbReference type="NCBI Taxonomy" id="2838605"/>
    <lineage>
        <taxon>Bacteria</taxon>
        <taxon>Bacillati</taxon>
        <taxon>Bacillota</taxon>
        <taxon>Clostridia</taxon>
        <taxon>Eubacteriales</taxon>
        <taxon>Gemmiger</taxon>
    </lineage>
</organism>
<dbReference type="EMBL" id="DWYG01000184">
    <property type="protein sequence ID" value="HJB42982.1"/>
    <property type="molecule type" value="Genomic_DNA"/>
</dbReference>
<feature type="domain" description="Transglycosylase SLT" evidence="1">
    <location>
        <begin position="53"/>
        <end position="161"/>
    </location>
</feature>
<sequence>MKYNAPRKSRPARRLAPALAALVVLLLAVGILVTTFGRTQIEEMEYPRRYEEYVTYYADKYELDPLVLYAFIRTESNFNPEAESSAGARGLMQITEITFDWIKSRIAPSETLTFDDLYDPEVNIRFGSYYVAYCLLEYGDLATAAAAYHSGLGTVGELLANPDYSSDGRTLDEFPYPQMRRYVHKITTSYARYCEIYASDAPASAG</sequence>
<accession>A0A9D2M818</accession>